<keyword evidence="2" id="KW-1185">Reference proteome</keyword>
<accession>A0A9D4L9Z1</accession>
<reference evidence="1" key="1">
    <citation type="journal article" date="2019" name="bioRxiv">
        <title>The Genome of the Zebra Mussel, Dreissena polymorpha: A Resource for Invasive Species Research.</title>
        <authorList>
            <person name="McCartney M.A."/>
            <person name="Auch B."/>
            <person name="Kono T."/>
            <person name="Mallez S."/>
            <person name="Zhang Y."/>
            <person name="Obille A."/>
            <person name="Becker A."/>
            <person name="Abrahante J.E."/>
            <person name="Garbe J."/>
            <person name="Badalamenti J.P."/>
            <person name="Herman A."/>
            <person name="Mangelson H."/>
            <person name="Liachko I."/>
            <person name="Sullivan S."/>
            <person name="Sone E.D."/>
            <person name="Koren S."/>
            <person name="Silverstein K.A.T."/>
            <person name="Beckman K.B."/>
            <person name="Gohl D.M."/>
        </authorList>
    </citation>
    <scope>NUCLEOTIDE SEQUENCE</scope>
    <source>
        <strain evidence="1">Duluth1</strain>
        <tissue evidence="1">Whole animal</tissue>
    </source>
</reference>
<protein>
    <submittedName>
        <fullName evidence="1">Uncharacterized protein</fullName>
    </submittedName>
</protein>
<name>A0A9D4L9Z1_DREPO</name>
<sequence length="58" mass="6502">MGGAWERMTRSTCTILKSIANEQLLTDEKLLTLIVRPKGLYMTDLSHPLATIQDPSQN</sequence>
<proteinExistence type="predicted"/>
<evidence type="ECO:0000313" key="2">
    <source>
        <dbReference type="Proteomes" id="UP000828390"/>
    </source>
</evidence>
<dbReference type="EMBL" id="JAIWYP010000003">
    <property type="protein sequence ID" value="KAH3853227.1"/>
    <property type="molecule type" value="Genomic_DNA"/>
</dbReference>
<dbReference type="Proteomes" id="UP000828390">
    <property type="component" value="Unassembled WGS sequence"/>
</dbReference>
<evidence type="ECO:0000313" key="1">
    <source>
        <dbReference type="EMBL" id="KAH3853227.1"/>
    </source>
</evidence>
<reference evidence="1" key="2">
    <citation type="submission" date="2020-11" db="EMBL/GenBank/DDBJ databases">
        <authorList>
            <person name="McCartney M.A."/>
            <person name="Auch B."/>
            <person name="Kono T."/>
            <person name="Mallez S."/>
            <person name="Becker A."/>
            <person name="Gohl D.M."/>
            <person name="Silverstein K.A.T."/>
            <person name="Koren S."/>
            <person name="Bechman K.B."/>
            <person name="Herman A."/>
            <person name="Abrahante J.E."/>
            <person name="Garbe J."/>
        </authorList>
    </citation>
    <scope>NUCLEOTIDE SEQUENCE</scope>
    <source>
        <strain evidence="1">Duluth1</strain>
        <tissue evidence="1">Whole animal</tissue>
    </source>
</reference>
<comment type="caution">
    <text evidence="1">The sequence shown here is derived from an EMBL/GenBank/DDBJ whole genome shotgun (WGS) entry which is preliminary data.</text>
</comment>
<organism evidence="1 2">
    <name type="scientific">Dreissena polymorpha</name>
    <name type="common">Zebra mussel</name>
    <name type="synonym">Mytilus polymorpha</name>
    <dbReference type="NCBI Taxonomy" id="45954"/>
    <lineage>
        <taxon>Eukaryota</taxon>
        <taxon>Metazoa</taxon>
        <taxon>Spiralia</taxon>
        <taxon>Lophotrochozoa</taxon>
        <taxon>Mollusca</taxon>
        <taxon>Bivalvia</taxon>
        <taxon>Autobranchia</taxon>
        <taxon>Heteroconchia</taxon>
        <taxon>Euheterodonta</taxon>
        <taxon>Imparidentia</taxon>
        <taxon>Neoheterodontei</taxon>
        <taxon>Myida</taxon>
        <taxon>Dreissenoidea</taxon>
        <taxon>Dreissenidae</taxon>
        <taxon>Dreissena</taxon>
    </lineage>
</organism>
<gene>
    <name evidence="1" type="ORF">DPMN_095750</name>
</gene>
<dbReference type="AlphaFoldDB" id="A0A9D4L9Z1"/>